<dbReference type="AlphaFoldDB" id="A0A031LKW1"/>
<reference evidence="1 2" key="1">
    <citation type="submission" date="2014-03" db="EMBL/GenBank/DDBJ databases">
        <title>Draft genome sequence of the novel thermoacidophilic archaea Acidianus copahuensis ALE1 strain, isolated from Copahue volcanic area in Neuquen Argentina.</title>
        <authorList>
            <person name="Urbieta M.S."/>
            <person name="Rascovan N."/>
            <person name="Castro C."/>
            <person name="Revale S."/>
            <person name="Giaveno M.A."/>
            <person name="Vazquez M.P."/>
            <person name="Donati E.R."/>
        </authorList>
    </citation>
    <scope>NUCLEOTIDE SEQUENCE [LARGE SCALE GENOMIC DNA]</scope>
    <source>
        <strain evidence="1 2">ALE1</strain>
    </source>
</reference>
<dbReference type="Proteomes" id="UP000024332">
    <property type="component" value="Unassembled WGS sequence"/>
</dbReference>
<name>A0A031LKW1_9CREN</name>
<organism evidence="1 2">
    <name type="scientific">Candidatus Acidianus copahuensis</name>
    <dbReference type="NCBI Taxonomy" id="1160895"/>
    <lineage>
        <taxon>Archaea</taxon>
        <taxon>Thermoproteota</taxon>
        <taxon>Thermoprotei</taxon>
        <taxon>Sulfolobales</taxon>
        <taxon>Sulfolobaceae</taxon>
        <taxon>Acidianus</taxon>
    </lineage>
</organism>
<gene>
    <name evidence="1" type="ORF">CM19_13020</name>
</gene>
<comment type="caution">
    <text evidence="1">The sequence shown here is derived from an EMBL/GenBank/DDBJ whole genome shotgun (WGS) entry which is preliminary data.</text>
</comment>
<accession>A0A031LKW1</accession>
<evidence type="ECO:0000313" key="1">
    <source>
        <dbReference type="EMBL" id="EZQ01533.1"/>
    </source>
</evidence>
<evidence type="ECO:0000313" key="2">
    <source>
        <dbReference type="Proteomes" id="UP000024332"/>
    </source>
</evidence>
<dbReference type="RefSeq" id="WP_048100755.1">
    <property type="nucleotide sequence ID" value="NZ_JFZT01000068.1"/>
</dbReference>
<proteinExistence type="predicted"/>
<dbReference type="EMBL" id="JFZT01000068">
    <property type="protein sequence ID" value="EZQ01533.1"/>
    <property type="molecule type" value="Genomic_DNA"/>
</dbReference>
<protein>
    <submittedName>
        <fullName evidence="1">Uncharacterized protein</fullName>
    </submittedName>
</protein>
<keyword evidence="2" id="KW-1185">Reference proteome</keyword>
<sequence>MVVSLFLLLWRGLFMYADSGYKEILSFLDKRIVDPVKVSRNSSTLSEGCWEIEYKRDRIRECFLFAYAFV</sequence>